<comment type="caution">
    <text evidence="5">The sequence shown here is derived from an EMBL/GenBank/DDBJ whole genome shotgun (WGS) entry which is preliminary data.</text>
</comment>
<evidence type="ECO:0000256" key="3">
    <source>
        <dbReference type="HAMAP-Rule" id="MF_00360"/>
    </source>
</evidence>
<dbReference type="Pfam" id="PF01250">
    <property type="entry name" value="Ribosomal_S6"/>
    <property type="match status" value="1"/>
</dbReference>
<feature type="region of interest" description="Disordered" evidence="4">
    <location>
        <begin position="128"/>
        <end position="164"/>
    </location>
</feature>
<evidence type="ECO:0000313" key="5">
    <source>
        <dbReference type="EMBL" id="OGZ36321.1"/>
    </source>
</evidence>
<dbReference type="InterPro" id="IPR035980">
    <property type="entry name" value="Ribosomal_bS6_sf"/>
</dbReference>
<dbReference type="Proteomes" id="UP000177061">
    <property type="component" value="Unassembled WGS sequence"/>
</dbReference>
<keyword evidence="3" id="KW-0687">Ribonucleoprotein</keyword>
<sequence>MNDRLNHYQLTYLLSSLLDEKGAAEIRQKIKEMIEKKEGQAGEEKIMNNNLAYPIKKQGQAVFLNLSFQSLPESIEELKKQLKLENHILRYMIQKKSVSASKKRREKPLFALPETELESDIFTSGLESPARDKELFKKPIGAPTAQAKTRKPETGPQKEKVKLEELDKKLEEILNE</sequence>
<evidence type="ECO:0000313" key="6">
    <source>
        <dbReference type="Proteomes" id="UP000177061"/>
    </source>
</evidence>
<protein>
    <recommendedName>
        <fullName evidence="2 3">Small ribosomal subunit protein bS6</fullName>
    </recommendedName>
</protein>
<dbReference type="InterPro" id="IPR000529">
    <property type="entry name" value="Ribosomal_bS6"/>
</dbReference>
<keyword evidence="3" id="KW-0699">rRNA-binding</keyword>
<dbReference type="GO" id="GO:1990904">
    <property type="term" value="C:ribonucleoprotein complex"/>
    <property type="evidence" value="ECO:0007669"/>
    <property type="project" value="UniProtKB-KW"/>
</dbReference>
<dbReference type="SUPFAM" id="SSF54995">
    <property type="entry name" value="Ribosomal protein S6"/>
    <property type="match status" value="1"/>
</dbReference>
<reference evidence="5 6" key="1">
    <citation type="journal article" date="2016" name="Nat. Commun.">
        <title>Thousands of microbial genomes shed light on interconnected biogeochemical processes in an aquifer system.</title>
        <authorList>
            <person name="Anantharaman K."/>
            <person name="Brown C.T."/>
            <person name="Hug L.A."/>
            <person name="Sharon I."/>
            <person name="Castelle C.J."/>
            <person name="Probst A.J."/>
            <person name="Thomas B.C."/>
            <person name="Singh A."/>
            <person name="Wilkins M.J."/>
            <person name="Karaoz U."/>
            <person name="Brodie E.L."/>
            <person name="Williams K.H."/>
            <person name="Hubbard S.S."/>
            <person name="Banfield J.F."/>
        </authorList>
    </citation>
    <scope>NUCLEOTIDE SEQUENCE [LARGE SCALE GENOMIC DNA]</scope>
</reference>
<keyword evidence="3 5" id="KW-0689">Ribosomal protein</keyword>
<evidence type="ECO:0000256" key="1">
    <source>
        <dbReference type="ARBA" id="ARBA00009512"/>
    </source>
</evidence>
<evidence type="ECO:0000256" key="2">
    <source>
        <dbReference type="ARBA" id="ARBA00035294"/>
    </source>
</evidence>
<comment type="similarity">
    <text evidence="1 3">Belongs to the bacterial ribosomal protein bS6 family.</text>
</comment>
<dbReference type="EMBL" id="MHNB01000028">
    <property type="protein sequence ID" value="OGZ36321.1"/>
    <property type="molecule type" value="Genomic_DNA"/>
</dbReference>
<dbReference type="GO" id="GO:0019843">
    <property type="term" value="F:rRNA binding"/>
    <property type="evidence" value="ECO:0007669"/>
    <property type="project" value="UniProtKB-UniRule"/>
</dbReference>
<accession>A0A1G2FFJ7</accession>
<dbReference type="InterPro" id="IPR020814">
    <property type="entry name" value="Ribosomal_S6_plastid/chlpt"/>
</dbReference>
<dbReference type="Gene3D" id="3.30.70.60">
    <property type="match status" value="1"/>
</dbReference>
<feature type="compositionally biased region" description="Basic and acidic residues" evidence="4">
    <location>
        <begin position="150"/>
        <end position="164"/>
    </location>
</feature>
<evidence type="ECO:0000256" key="4">
    <source>
        <dbReference type="SAM" id="MobiDB-lite"/>
    </source>
</evidence>
<proteinExistence type="inferred from homology"/>
<gene>
    <name evidence="3" type="primary">rpsF</name>
    <name evidence="5" type="ORF">A3J64_03165</name>
</gene>
<dbReference type="HAMAP" id="MF_00360">
    <property type="entry name" value="Ribosomal_bS6"/>
    <property type="match status" value="1"/>
</dbReference>
<dbReference type="CDD" id="cd00473">
    <property type="entry name" value="bS6"/>
    <property type="match status" value="1"/>
</dbReference>
<dbReference type="STRING" id="1801997.A3J64_03165"/>
<dbReference type="GO" id="GO:0006412">
    <property type="term" value="P:translation"/>
    <property type="evidence" value="ECO:0007669"/>
    <property type="project" value="UniProtKB-UniRule"/>
</dbReference>
<dbReference type="GO" id="GO:0005840">
    <property type="term" value="C:ribosome"/>
    <property type="evidence" value="ECO:0007669"/>
    <property type="project" value="UniProtKB-KW"/>
</dbReference>
<dbReference type="AlphaFoldDB" id="A0A1G2FFJ7"/>
<dbReference type="NCBIfam" id="TIGR00166">
    <property type="entry name" value="S6"/>
    <property type="match status" value="1"/>
</dbReference>
<comment type="function">
    <text evidence="3">Binds together with bS18 to 16S ribosomal RNA.</text>
</comment>
<name>A0A1G2FFJ7_9BACT</name>
<organism evidence="5 6">
    <name type="scientific">Candidatus Portnoybacteria bacterium RIFCSPHIGHO2_12_FULL_38_9</name>
    <dbReference type="NCBI Taxonomy" id="1801997"/>
    <lineage>
        <taxon>Bacteria</taxon>
        <taxon>Candidatus Portnoyibacteriota</taxon>
    </lineage>
</organism>
<dbReference type="InterPro" id="IPR014717">
    <property type="entry name" value="Transl_elong_EF1B/ribsomal_bS6"/>
</dbReference>
<dbReference type="GO" id="GO:0003735">
    <property type="term" value="F:structural constituent of ribosome"/>
    <property type="evidence" value="ECO:0007669"/>
    <property type="project" value="InterPro"/>
</dbReference>
<keyword evidence="3" id="KW-0694">RNA-binding</keyword>